<dbReference type="RefSeq" id="WP_238239425.1">
    <property type="nucleotide sequence ID" value="NZ_BPQQ01000058.1"/>
</dbReference>
<feature type="domain" description="HTH HARE-type" evidence="4">
    <location>
        <begin position="77"/>
        <end position="146"/>
    </location>
</feature>
<dbReference type="Pfam" id="PF05066">
    <property type="entry name" value="HARE-HTH"/>
    <property type="match status" value="1"/>
</dbReference>
<evidence type="ECO:0000313" key="6">
    <source>
        <dbReference type="Proteomes" id="UP001055153"/>
    </source>
</evidence>
<keyword evidence="1" id="KW-0804">Transcription</keyword>
<dbReference type="InterPro" id="IPR007759">
    <property type="entry name" value="Asxl_HARE-HTH"/>
</dbReference>
<evidence type="ECO:0000259" key="4">
    <source>
        <dbReference type="PROSITE" id="PS51913"/>
    </source>
</evidence>
<feature type="compositionally biased region" description="Low complexity" evidence="3">
    <location>
        <begin position="43"/>
        <end position="71"/>
    </location>
</feature>
<feature type="region of interest" description="Disordered" evidence="3">
    <location>
        <begin position="43"/>
        <end position="76"/>
    </location>
</feature>
<comment type="caution">
    <text evidence="5">The sequence shown here is derived from an EMBL/GenBank/DDBJ whole genome shotgun (WGS) entry which is preliminary data.</text>
</comment>
<dbReference type="PROSITE" id="PS51913">
    <property type="entry name" value="HTH_HARE"/>
    <property type="match status" value="1"/>
</dbReference>
<dbReference type="Proteomes" id="UP001055153">
    <property type="component" value="Unassembled WGS sequence"/>
</dbReference>
<evidence type="ECO:0000313" key="5">
    <source>
        <dbReference type="EMBL" id="GJE02643.1"/>
    </source>
</evidence>
<evidence type="ECO:0000256" key="2">
    <source>
        <dbReference type="SAM" id="Coils"/>
    </source>
</evidence>
<protein>
    <recommendedName>
        <fullName evidence="4">HTH HARE-type domain-containing protein</fullName>
    </recommendedName>
</protein>
<keyword evidence="2" id="KW-0175">Coiled coil</keyword>
<accession>A0ABQ4SLM2</accession>
<feature type="coiled-coil region" evidence="2">
    <location>
        <begin position="3"/>
        <end position="32"/>
    </location>
</feature>
<proteinExistence type="predicted"/>
<reference evidence="5" key="1">
    <citation type="journal article" date="2021" name="Front. Microbiol.">
        <title>Comprehensive Comparative Genomics and Phenotyping of Methylobacterium Species.</title>
        <authorList>
            <person name="Alessa O."/>
            <person name="Ogura Y."/>
            <person name="Fujitani Y."/>
            <person name="Takami H."/>
            <person name="Hayashi T."/>
            <person name="Sahin N."/>
            <person name="Tani A."/>
        </authorList>
    </citation>
    <scope>NUCLEOTIDE SEQUENCE</scope>
    <source>
        <strain evidence="5">DSM 17168</strain>
    </source>
</reference>
<organism evidence="5 6">
    <name type="scientific">Methylobacterium isbiliense</name>
    <dbReference type="NCBI Taxonomy" id="315478"/>
    <lineage>
        <taxon>Bacteria</taxon>
        <taxon>Pseudomonadati</taxon>
        <taxon>Pseudomonadota</taxon>
        <taxon>Alphaproteobacteria</taxon>
        <taxon>Hyphomicrobiales</taxon>
        <taxon>Methylobacteriaceae</taxon>
        <taxon>Methylobacterium</taxon>
    </lineage>
</organism>
<name>A0ABQ4SLM2_9HYPH</name>
<evidence type="ECO:0000256" key="3">
    <source>
        <dbReference type="SAM" id="MobiDB-lite"/>
    </source>
</evidence>
<dbReference type="EMBL" id="BPQQ01000058">
    <property type="protein sequence ID" value="GJE02643.1"/>
    <property type="molecule type" value="Genomic_DNA"/>
</dbReference>
<keyword evidence="6" id="KW-1185">Reference proteome</keyword>
<gene>
    <name evidence="5" type="ORF">GMJLKIPL_4592</name>
</gene>
<evidence type="ECO:0000256" key="1">
    <source>
        <dbReference type="ARBA" id="ARBA00023163"/>
    </source>
</evidence>
<sequence>MFLSEAEAEARLEELRRQRAALDRAIAEHELYLDLGRRLRPAAPAASPAPAAVPPAASASAPVSASSPEAAGRPDGRRVIETAFEVLAAAGRPMHAAEIWEAMAARGLTLPGHDPVAALNTRLWKRAQGRTALRRLGDGVYALDGTARTP</sequence>
<reference evidence="5" key="2">
    <citation type="submission" date="2021-08" db="EMBL/GenBank/DDBJ databases">
        <authorList>
            <person name="Tani A."/>
            <person name="Ola A."/>
            <person name="Ogura Y."/>
            <person name="Katsura K."/>
            <person name="Hayashi T."/>
        </authorList>
    </citation>
    <scope>NUCLEOTIDE SEQUENCE</scope>
    <source>
        <strain evidence="5">DSM 17168</strain>
    </source>
</reference>